<feature type="region of interest" description="Disordered" evidence="1">
    <location>
        <begin position="1"/>
        <end position="25"/>
    </location>
</feature>
<comment type="caution">
    <text evidence="3">The sequence shown here is derived from an EMBL/GenBank/DDBJ whole genome shotgun (WGS) entry which is preliminary data.</text>
</comment>
<keyword evidence="4" id="KW-1185">Reference proteome</keyword>
<dbReference type="Proteomes" id="UP000765160">
    <property type="component" value="Unassembled WGS sequence"/>
</dbReference>
<dbReference type="RefSeq" id="WP_168052861.1">
    <property type="nucleotide sequence ID" value="NZ_JAATJR010000006.1"/>
</dbReference>
<dbReference type="EMBL" id="JAAVTX010000006">
    <property type="protein sequence ID" value="NKE47496.1"/>
    <property type="molecule type" value="Genomic_DNA"/>
</dbReference>
<reference evidence="3 4" key="1">
    <citation type="submission" date="2020-03" db="EMBL/GenBank/DDBJ databases">
        <title>Roseomonas selenitidurans sp. nov. isolated from soil.</title>
        <authorList>
            <person name="Liu H."/>
        </authorList>
    </citation>
    <scope>NUCLEOTIDE SEQUENCE [LARGE SCALE GENOMIC DNA]</scope>
    <source>
        <strain evidence="3 4">JCM 15073</strain>
    </source>
</reference>
<feature type="region of interest" description="Disordered" evidence="1">
    <location>
        <begin position="93"/>
        <end position="117"/>
    </location>
</feature>
<gene>
    <name evidence="3" type="ORF">HB662_22145</name>
</gene>
<sequence>MSIAATSPSPTLAAPRASQSPAALRRAAQDFEAQALAALLQPMFQGLDTKAPFGGGSAEGQWRPMLVDAIARDLAKAGGLGIGEAVLRELTRLAGLPPNGDPPAGTASSSTTERPTP</sequence>
<proteinExistence type="predicted"/>
<dbReference type="InterPro" id="IPR019301">
    <property type="entry name" value="Flagellar_prot_FlgJ_N"/>
</dbReference>
<evidence type="ECO:0000313" key="3">
    <source>
        <dbReference type="EMBL" id="NKE47496.1"/>
    </source>
</evidence>
<evidence type="ECO:0000256" key="1">
    <source>
        <dbReference type="SAM" id="MobiDB-lite"/>
    </source>
</evidence>
<organism evidence="3 4">
    <name type="scientific">Falsiroseomonas frigidaquae</name>
    <dbReference type="NCBI Taxonomy" id="487318"/>
    <lineage>
        <taxon>Bacteria</taxon>
        <taxon>Pseudomonadati</taxon>
        <taxon>Pseudomonadota</taxon>
        <taxon>Alphaproteobacteria</taxon>
        <taxon>Acetobacterales</taxon>
        <taxon>Roseomonadaceae</taxon>
        <taxon>Falsiroseomonas</taxon>
    </lineage>
</organism>
<feature type="compositionally biased region" description="Polar residues" evidence="1">
    <location>
        <begin position="106"/>
        <end position="117"/>
    </location>
</feature>
<evidence type="ECO:0000259" key="2">
    <source>
        <dbReference type="Pfam" id="PF10135"/>
    </source>
</evidence>
<accession>A0ABX1F542</accession>
<feature type="compositionally biased region" description="Low complexity" evidence="1">
    <location>
        <begin position="1"/>
        <end position="18"/>
    </location>
</feature>
<name>A0ABX1F542_9PROT</name>
<evidence type="ECO:0000313" key="4">
    <source>
        <dbReference type="Proteomes" id="UP000765160"/>
    </source>
</evidence>
<protein>
    <submittedName>
        <fullName evidence="3">Rod-binding protein</fullName>
    </submittedName>
</protein>
<dbReference type="Pfam" id="PF10135">
    <property type="entry name" value="Rod-binding"/>
    <property type="match status" value="1"/>
</dbReference>
<feature type="domain" description="Flagellar protein FlgJ N-terminal" evidence="2">
    <location>
        <begin position="42"/>
        <end position="88"/>
    </location>
</feature>